<dbReference type="GO" id="GO:0005737">
    <property type="term" value="C:cytoplasm"/>
    <property type="evidence" value="ECO:0007669"/>
    <property type="project" value="UniProtKB-ARBA"/>
</dbReference>
<keyword evidence="4 6" id="KW-0689">Ribosomal protein</keyword>
<proteinExistence type="inferred from homology"/>
<evidence type="ECO:0000313" key="11">
    <source>
        <dbReference type="Proteomes" id="UP000239648"/>
    </source>
</evidence>
<dbReference type="EMBL" id="PTIT01000029">
    <property type="protein sequence ID" value="PPK50288.1"/>
    <property type="molecule type" value="Genomic_DNA"/>
</dbReference>
<dbReference type="InterPro" id="IPR001787">
    <property type="entry name" value="Ribosomal_bL21"/>
</dbReference>
<comment type="subunit">
    <text evidence="6">Part of the 50S ribosomal subunit. Contacts protein L20.</text>
</comment>
<dbReference type="SUPFAM" id="SSF141091">
    <property type="entry name" value="L21p-like"/>
    <property type="match status" value="1"/>
</dbReference>
<dbReference type="PROSITE" id="PS01169">
    <property type="entry name" value="RIBOSOMAL_L21"/>
    <property type="match status" value="1"/>
</dbReference>
<dbReference type="GO" id="GO:0019843">
    <property type="term" value="F:rRNA binding"/>
    <property type="evidence" value="ECO:0007669"/>
    <property type="project" value="UniProtKB-UniRule"/>
</dbReference>
<evidence type="ECO:0000256" key="7">
    <source>
        <dbReference type="RuleBase" id="RU000562"/>
    </source>
</evidence>
<organism evidence="9 10">
    <name type="scientific">Marinobacter persicus</name>
    <dbReference type="NCBI Taxonomy" id="930118"/>
    <lineage>
        <taxon>Bacteria</taxon>
        <taxon>Pseudomonadati</taxon>
        <taxon>Pseudomonadota</taxon>
        <taxon>Gammaproteobacteria</taxon>
        <taxon>Pseudomonadales</taxon>
        <taxon>Marinobacteraceae</taxon>
        <taxon>Marinobacter</taxon>
    </lineage>
</organism>
<evidence type="ECO:0000313" key="8">
    <source>
        <dbReference type="EMBL" id="PPK50288.1"/>
    </source>
</evidence>
<dbReference type="RefSeq" id="WP_104417188.1">
    <property type="nucleotide sequence ID" value="NZ_PTIT01000029.1"/>
</dbReference>
<keyword evidence="5 6" id="KW-0687">Ribonucleoprotein</keyword>
<dbReference type="PANTHER" id="PTHR21349">
    <property type="entry name" value="50S RIBOSOMAL PROTEIN L21"/>
    <property type="match status" value="1"/>
</dbReference>
<dbReference type="HAMAP" id="MF_01363">
    <property type="entry name" value="Ribosomal_bL21"/>
    <property type="match status" value="1"/>
</dbReference>
<name>A0A2S6G350_9GAMM</name>
<dbReference type="STRING" id="930118.SAMN05216429_11130"/>
<evidence type="ECO:0000256" key="3">
    <source>
        <dbReference type="ARBA" id="ARBA00022884"/>
    </source>
</evidence>
<dbReference type="PANTHER" id="PTHR21349:SF0">
    <property type="entry name" value="LARGE RIBOSOMAL SUBUNIT PROTEIN BL21M"/>
    <property type="match status" value="1"/>
</dbReference>
<comment type="function">
    <text evidence="6 7">This protein binds to 23S rRNA in the presence of protein L20.</text>
</comment>
<dbReference type="Proteomes" id="UP000239648">
    <property type="component" value="Unassembled WGS sequence"/>
</dbReference>
<dbReference type="InterPro" id="IPR036164">
    <property type="entry name" value="bL21-like_sf"/>
</dbReference>
<dbReference type="InterPro" id="IPR028909">
    <property type="entry name" value="bL21-like"/>
</dbReference>
<dbReference type="GO" id="GO:0006412">
    <property type="term" value="P:translation"/>
    <property type="evidence" value="ECO:0007669"/>
    <property type="project" value="UniProtKB-UniRule"/>
</dbReference>
<keyword evidence="3 6" id="KW-0694">RNA-binding</keyword>
<dbReference type="OrthoDB" id="9813334at2"/>
<evidence type="ECO:0000256" key="2">
    <source>
        <dbReference type="ARBA" id="ARBA00022730"/>
    </source>
</evidence>
<protein>
    <recommendedName>
        <fullName evidence="6">Large ribosomal subunit protein bL21</fullName>
    </recommendedName>
</protein>
<reference evidence="9 10" key="2">
    <citation type="submission" date="2018-02" db="EMBL/GenBank/DDBJ databases">
        <title>Subsurface microbial communities from deep shales in Ohio and West Virginia, USA.</title>
        <authorList>
            <person name="Wrighton K."/>
        </authorList>
    </citation>
    <scope>NUCLEOTIDE SEQUENCE [LARGE SCALE GENOMIC DNA]</scope>
    <source>
        <strain evidence="9 10">UTICA-S1B9</strain>
    </source>
</reference>
<comment type="similarity">
    <text evidence="1 6 7">Belongs to the bacterial ribosomal protein bL21 family.</text>
</comment>
<dbReference type="Proteomes" id="UP000239446">
    <property type="component" value="Unassembled WGS sequence"/>
</dbReference>
<keyword evidence="11" id="KW-1185">Reference proteome</keyword>
<evidence type="ECO:0000256" key="4">
    <source>
        <dbReference type="ARBA" id="ARBA00022980"/>
    </source>
</evidence>
<evidence type="ECO:0000313" key="10">
    <source>
        <dbReference type="Proteomes" id="UP000239446"/>
    </source>
</evidence>
<evidence type="ECO:0000256" key="1">
    <source>
        <dbReference type="ARBA" id="ARBA00008563"/>
    </source>
</evidence>
<dbReference type="NCBIfam" id="TIGR00061">
    <property type="entry name" value="L21"/>
    <property type="match status" value="1"/>
</dbReference>
<dbReference type="AlphaFoldDB" id="A0A2S6G350"/>
<evidence type="ECO:0000313" key="9">
    <source>
        <dbReference type="EMBL" id="PPK52909.1"/>
    </source>
</evidence>
<dbReference type="Pfam" id="PF00829">
    <property type="entry name" value="Ribosomal_L21p"/>
    <property type="match status" value="1"/>
</dbReference>
<comment type="caution">
    <text evidence="9">The sequence shown here is derived from an EMBL/GenBank/DDBJ whole genome shotgun (WGS) entry which is preliminary data.</text>
</comment>
<gene>
    <name evidence="6" type="primary">rplU</name>
    <name evidence="9" type="ORF">B0H24_103022</name>
    <name evidence="8" type="ORF">BY455_12922</name>
</gene>
<dbReference type="GO" id="GO:0005840">
    <property type="term" value="C:ribosome"/>
    <property type="evidence" value="ECO:0007669"/>
    <property type="project" value="UniProtKB-KW"/>
</dbReference>
<evidence type="ECO:0000256" key="5">
    <source>
        <dbReference type="ARBA" id="ARBA00023274"/>
    </source>
</evidence>
<evidence type="ECO:0000256" key="6">
    <source>
        <dbReference type="HAMAP-Rule" id="MF_01363"/>
    </source>
</evidence>
<dbReference type="GO" id="GO:1990904">
    <property type="term" value="C:ribonucleoprotein complex"/>
    <property type="evidence" value="ECO:0007669"/>
    <property type="project" value="UniProtKB-KW"/>
</dbReference>
<sequence>MYAVIVSGGKQHRVKEGETLKLEKLEVETGGTVEFDRVLLVANGDDVKVGAPAVEGAKVTAEVVNHGRHDKVQIIKFRRRKHSMKRQGHRQWFTEVKITGIQG</sequence>
<dbReference type="InterPro" id="IPR018258">
    <property type="entry name" value="Ribosomal_bL21_CS"/>
</dbReference>
<dbReference type="EMBL" id="PTIU01000030">
    <property type="protein sequence ID" value="PPK52909.1"/>
    <property type="molecule type" value="Genomic_DNA"/>
</dbReference>
<dbReference type="GO" id="GO:0003735">
    <property type="term" value="F:structural constituent of ribosome"/>
    <property type="evidence" value="ECO:0007669"/>
    <property type="project" value="InterPro"/>
</dbReference>
<reference evidence="8 11" key="1">
    <citation type="submission" date="2018-02" db="EMBL/GenBank/DDBJ databases">
        <title>Deep subsurface shale carbon reservoir microbial communities from Ohio and West Virginia, USA.</title>
        <authorList>
            <person name="Wrighton K."/>
        </authorList>
    </citation>
    <scope>NUCLEOTIDE SEQUENCE [LARGE SCALE GENOMIC DNA]</scope>
    <source>
        <strain evidence="8 11">UTICA-S1B6</strain>
    </source>
</reference>
<keyword evidence="2 6" id="KW-0699">rRNA-binding</keyword>
<accession>A0A2S6G350</accession>